<sequence>MNRYTRGKVRRMKLCRLGLVLLCSVTDSPSTSLRLLCFQSTEMDSETQRTIALLEARSEYREVNDEDAEFDIDEELSETEAEVQTEAEIYKRTSEAYEALSTRLGEQKFLFEDRSCTLVFCHRLTINKSQVALFSVYRKDDSEMDSETQRTIALLEARSEYREVNDEDAEFDIDEELSESEAEVQREA</sequence>
<gene>
    <name evidence="3" type="ORF">F2Q70_00012212</name>
</gene>
<feature type="chain" id="PRO_5035798062" evidence="2">
    <location>
        <begin position="31"/>
        <end position="188"/>
    </location>
</feature>
<dbReference type="EMBL" id="QGKY02000089">
    <property type="protein sequence ID" value="KAF2614448.1"/>
    <property type="molecule type" value="Genomic_DNA"/>
</dbReference>
<organism evidence="3">
    <name type="scientific">Brassica cretica</name>
    <name type="common">Mustard</name>
    <dbReference type="NCBI Taxonomy" id="69181"/>
    <lineage>
        <taxon>Eukaryota</taxon>
        <taxon>Viridiplantae</taxon>
        <taxon>Streptophyta</taxon>
        <taxon>Embryophyta</taxon>
        <taxon>Tracheophyta</taxon>
        <taxon>Spermatophyta</taxon>
        <taxon>Magnoliopsida</taxon>
        <taxon>eudicotyledons</taxon>
        <taxon>Gunneridae</taxon>
        <taxon>Pentapetalae</taxon>
        <taxon>rosids</taxon>
        <taxon>malvids</taxon>
        <taxon>Brassicales</taxon>
        <taxon>Brassicaceae</taxon>
        <taxon>Brassiceae</taxon>
        <taxon>Brassica</taxon>
    </lineage>
</organism>
<name>A0A8S9M8S5_BRACR</name>
<comment type="caution">
    <text evidence="3">The sequence shown here is derived from an EMBL/GenBank/DDBJ whole genome shotgun (WGS) entry which is preliminary data.</text>
</comment>
<evidence type="ECO:0000256" key="1">
    <source>
        <dbReference type="SAM" id="MobiDB-lite"/>
    </source>
</evidence>
<evidence type="ECO:0000256" key="2">
    <source>
        <dbReference type="SAM" id="SignalP"/>
    </source>
</evidence>
<feature type="compositionally biased region" description="Acidic residues" evidence="1">
    <location>
        <begin position="165"/>
        <end position="182"/>
    </location>
</feature>
<proteinExistence type="predicted"/>
<accession>A0A8S9M8S5</accession>
<feature type="signal peptide" evidence="2">
    <location>
        <begin position="1"/>
        <end position="30"/>
    </location>
</feature>
<protein>
    <submittedName>
        <fullName evidence="3">Uncharacterized protein</fullName>
    </submittedName>
</protein>
<evidence type="ECO:0000313" key="3">
    <source>
        <dbReference type="EMBL" id="KAF2614448.1"/>
    </source>
</evidence>
<keyword evidence="2" id="KW-0732">Signal</keyword>
<feature type="region of interest" description="Disordered" evidence="1">
    <location>
        <begin position="165"/>
        <end position="188"/>
    </location>
</feature>
<dbReference type="AlphaFoldDB" id="A0A8S9M8S5"/>
<reference evidence="3" key="1">
    <citation type="submission" date="2019-12" db="EMBL/GenBank/DDBJ databases">
        <title>Genome sequencing and annotation of Brassica cretica.</title>
        <authorList>
            <person name="Studholme D.J."/>
            <person name="Sarris P.F."/>
        </authorList>
    </citation>
    <scope>NUCLEOTIDE SEQUENCE</scope>
    <source>
        <strain evidence="3">PFS-102/07</strain>
        <tissue evidence="3">Leaf</tissue>
    </source>
</reference>